<dbReference type="AlphaFoldDB" id="A0A0R1EZE8"/>
<dbReference type="GO" id="GO:0005737">
    <property type="term" value="C:cytoplasm"/>
    <property type="evidence" value="ECO:0007669"/>
    <property type="project" value="InterPro"/>
</dbReference>
<reference evidence="11 12" key="1">
    <citation type="journal article" date="2015" name="Genome Announc.">
        <title>Expanding the biotechnology potential of lactobacilli through comparative genomics of 213 strains and associated genera.</title>
        <authorList>
            <person name="Sun Z."/>
            <person name="Harris H.M."/>
            <person name="McCann A."/>
            <person name="Guo C."/>
            <person name="Argimon S."/>
            <person name="Zhang W."/>
            <person name="Yang X."/>
            <person name="Jeffery I.B."/>
            <person name="Cooney J.C."/>
            <person name="Kagawa T.F."/>
            <person name="Liu W."/>
            <person name="Song Y."/>
            <person name="Salvetti E."/>
            <person name="Wrobel A."/>
            <person name="Rasinkangas P."/>
            <person name="Parkhill J."/>
            <person name="Rea M.C."/>
            <person name="O'Sullivan O."/>
            <person name="Ritari J."/>
            <person name="Douillard F.P."/>
            <person name="Paul Ross R."/>
            <person name="Yang R."/>
            <person name="Briner A.E."/>
            <person name="Felis G.E."/>
            <person name="de Vos W.M."/>
            <person name="Barrangou R."/>
            <person name="Klaenhammer T.R."/>
            <person name="Caufield P.W."/>
            <person name="Cui Y."/>
            <person name="Zhang H."/>
            <person name="O'Toole P.W."/>
        </authorList>
    </citation>
    <scope>NUCLEOTIDE SEQUENCE [LARGE SCALE GENOMIC DNA]</scope>
    <source>
        <strain evidence="11 12">DSM 20001</strain>
    </source>
</reference>
<dbReference type="InterPro" id="IPR005881">
    <property type="entry name" value="Ser_O-AcTrfase"/>
</dbReference>
<evidence type="ECO:0000256" key="3">
    <source>
        <dbReference type="ARBA" id="ARBA00013266"/>
    </source>
</evidence>
<organism evidence="11 12">
    <name type="scientific">Loigolactobacillus coryniformis subsp. coryniformis KCTC 3167 = DSM 20001</name>
    <dbReference type="NCBI Taxonomy" id="913848"/>
    <lineage>
        <taxon>Bacteria</taxon>
        <taxon>Bacillati</taxon>
        <taxon>Bacillota</taxon>
        <taxon>Bacilli</taxon>
        <taxon>Lactobacillales</taxon>
        <taxon>Lactobacillaceae</taxon>
        <taxon>Loigolactobacillus</taxon>
    </lineage>
</organism>
<comment type="catalytic activity">
    <reaction evidence="9 10">
        <text>L-serine + acetyl-CoA = O-acetyl-L-serine + CoA</text>
        <dbReference type="Rhea" id="RHEA:24560"/>
        <dbReference type="ChEBI" id="CHEBI:33384"/>
        <dbReference type="ChEBI" id="CHEBI:57287"/>
        <dbReference type="ChEBI" id="CHEBI:57288"/>
        <dbReference type="ChEBI" id="CHEBI:58340"/>
        <dbReference type="EC" id="2.3.1.30"/>
    </reaction>
</comment>
<evidence type="ECO:0000256" key="7">
    <source>
        <dbReference type="ARBA" id="ARBA00023192"/>
    </source>
</evidence>
<dbReference type="Gene3D" id="1.10.3130.10">
    <property type="entry name" value="serine acetyltransferase, domain 1"/>
    <property type="match status" value="1"/>
</dbReference>
<dbReference type="UniPathway" id="UPA00136">
    <property type="reaction ID" value="UER00199"/>
</dbReference>
<dbReference type="InterPro" id="IPR042122">
    <property type="entry name" value="Ser_AcTrfase_N_sf"/>
</dbReference>
<keyword evidence="7" id="KW-0198">Cysteine biosynthesis</keyword>
<dbReference type="eggNOG" id="COG1045">
    <property type="taxonomic scope" value="Bacteria"/>
</dbReference>
<dbReference type="GO" id="GO:0009001">
    <property type="term" value="F:serine O-acetyltransferase activity"/>
    <property type="evidence" value="ECO:0007669"/>
    <property type="project" value="UniProtKB-EC"/>
</dbReference>
<dbReference type="PANTHER" id="PTHR42811">
    <property type="entry name" value="SERINE ACETYLTRANSFERASE"/>
    <property type="match status" value="1"/>
</dbReference>
<dbReference type="Gene3D" id="2.160.10.10">
    <property type="entry name" value="Hexapeptide repeat proteins"/>
    <property type="match status" value="1"/>
</dbReference>
<evidence type="ECO:0000256" key="2">
    <source>
        <dbReference type="ARBA" id="ARBA00007274"/>
    </source>
</evidence>
<dbReference type="GeneID" id="65916408"/>
<dbReference type="FunFam" id="2.160.10.10:FF:000007">
    <property type="entry name" value="Serine acetyltransferase"/>
    <property type="match status" value="1"/>
</dbReference>
<name>A0A0R1EZE8_9LACO</name>
<dbReference type="Pfam" id="PF00132">
    <property type="entry name" value="Hexapep"/>
    <property type="match status" value="1"/>
</dbReference>
<dbReference type="NCBIfam" id="NF041874">
    <property type="entry name" value="EPS_EpsC"/>
    <property type="match status" value="1"/>
</dbReference>
<evidence type="ECO:0000256" key="9">
    <source>
        <dbReference type="ARBA" id="ARBA00049486"/>
    </source>
</evidence>
<keyword evidence="6 10" id="KW-0808">Transferase</keyword>
<dbReference type="InterPro" id="IPR011004">
    <property type="entry name" value="Trimer_LpxA-like_sf"/>
</dbReference>
<dbReference type="Proteomes" id="UP000051181">
    <property type="component" value="Unassembled WGS sequence"/>
</dbReference>
<proteinExistence type="inferred from homology"/>
<dbReference type="RefSeq" id="WP_003677962.1">
    <property type="nucleotide sequence ID" value="NZ_AZCN01000061.1"/>
</dbReference>
<dbReference type="InterPro" id="IPR001451">
    <property type="entry name" value="Hexapep"/>
</dbReference>
<dbReference type="EC" id="2.3.1.30" evidence="3 10"/>
<evidence type="ECO:0000256" key="1">
    <source>
        <dbReference type="ARBA" id="ARBA00004876"/>
    </source>
</evidence>
<comment type="similarity">
    <text evidence="2 10">Belongs to the transferase hexapeptide repeat family.</text>
</comment>
<evidence type="ECO:0000313" key="12">
    <source>
        <dbReference type="Proteomes" id="UP000051181"/>
    </source>
</evidence>
<evidence type="ECO:0000256" key="10">
    <source>
        <dbReference type="PIRNR" id="PIRNR000441"/>
    </source>
</evidence>
<dbReference type="SUPFAM" id="SSF51161">
    <property type="entry name" value="Trimeric LpxA-like enzymes"/>
    <property type="match status" value="1"/>
</dbReference>
<dbReference type="CDD" id="cd03354">
    <property type="entry name" value="LbH_SAT"/>
    <property type="match status" value="1"/>
</dbReference>
<evidence type="ECO:0000313" key="11">
    <source>
        <dbReference type="EMBL" id="KRK14949.1"/>
    </source>
</evidence>
<sequence>MFATAKAIQRRDPAAHSLLEVLLTYSGLHALTWHRFSHWLYQHHFYLAASLSAHWAKKITGIEIHPGAQIGRQLFIDHGAGVVIGETAIVGDNVTILHGVTLGSRHATNGRRHPQVGNNVLIGAHAQILGPITIHDNAKIGAGAVVLDDVAAGHTAVGIPAQAQPQHPAKIVQLAHN</sequence>
<evidence type="ECO:0000256" key="8">
    <source>
        <dbReference type="ARBA" id="ARBA00023315"/>
    </source>
</evidence>
<comment type="pathway">
    <text evidence="1">Amino-acid biosynthesis; L-cysteine biosynthesis; L-cysteine from L-serine: step 1/2.</text>
</comment>
<dbReference type="InterPro" id="IPR045304">
    <property type="entry name" value="LbH_SAT"/>
</dbReference>
<gene>
    <name evidence="11" type="ORF">FD22_GL002024</name>
</gene>
<evidence type="ECO:0000256" key="4">
    <source>
        <dbReference type="ARBA" id="ARBA00018522"/>
    </source>
</evidence>
<evidence type="ECO:0000256" key="6">
    <source>
        <dbReference type="ARBA" id="ARBA00022679"/>
    </source>
</evidence>
<dbReference type="GO" id="GO:0006535">
    <property type="term" value="P:cysteine biosynthetic process from serine"/>
    <property type="evidence" value="ECO:0007669"/>
    <property type="project" value="InterPro"/>
</dbReference>
<comment type="caution">
    <text evidence="11">The sequence shown here is derived from an EMBL/GenBank/DDBJ whole genome shotgun (WGS) entry which is preliminary data.</text>
</comment>
<dbReference type="NCBIfam" id="TIGR01172">
    <property type="entry name" value="cysE"/>
    <property type="match status" value="1"/>
</dbReference>
<dbReference type="PATRIC" id="fig|913848.6.peg.2066"/>
<evidence type="ECO:0000256" key="5">
    <source>
        <dbReference type="ARBA" id="ARBA00022605"/>
    </source>
</evidence>
<dbReference type="PIRSF" id="PIRSF000441">
    <property type="entry name" value="CysE"/>
    <property type="match status" value="1"/>
</dbReference>
<protein>
    <recommendedName>
        <fullName evidence="4 10">Serine acetyltransferase</fullName>
        <ecNumber evidence="3 10">2.3.1.30</ecNumber>
    </recommendedName>
</protein>
<keyword evidence="8 10" id="KW-0012">Acyltransferase</keyword>
<dbReference type="EMBL" id="AZCN01000061">
    <property type="protein sequence ID" value="KRK14949.1"/>
    <property type="molecule type" value="Genomic_DNA"/>
</dbReference>
<keyword evidence="5" id="KW-0028">Amino-acid biosynthesis</keyword>
<accession>A0A0R1EZE8</accession>
<dbReference type="InterPro" id="IPR053376">
    <property type="entry name" value="Serine_acetyltransferase"/>
</dbReference>